<dbReference type="Pfam" id="PF13400">
    <property type="entry name" value="Tad"/>
    <property type="match status" value="1"/>
</dbReference>
<name>D9WJZ4_9ACTN</name>
<organism evidence="4 5">
    <name type="scientific">Streptomyces himastatinicus ATCC 53653</name>
    <dbReference type="NCBI Taxonomy" id="457427"/>
    <lineage>
        <taxon>Bacteria</taxon>
        <taxon>Bacillati</taxon>
        <taxon>Actinomycetota</taxon>
        <taxon>Actinomycetes</taxon>
        <taxon>Kitasatosporales</taxon>
        <taxon>Streptomycetaceae</taxon>
        <taxon>Streptomyces</taxon>
        <taxon>Streptomyces violaceusniger group</taxon>
    </lineage>
</organism>
<feature type="compositionally biased region" description="Basic and acidic residues" evidence="1">
    <location>
        <begin position="93"/>
        <end position="123"/>
    </location>
</feature>
<keyword evidence="5" id="KW-1185">Reference proteome</keyword>
<feature type="compositionally biased region" description="Acidic residues" evidence="1">
    <location>
        <begin position="297"/>
        <end position="306"/>
    </location>
</feature>
<keyword evidence="2" id="KW-0472">Membrane</keyword>
<keyword evidence="2" id="KW-1133">Transmembrane helix</keyword>
<proteinExistence type="predicted"/>
<reference evidence="4 5" key="1">
    <citation type="submission" date="2009-02" db="EMBL/GenBank/DDBJ databases">
        <title>Annotation of Streptomyces hygroscopicus strain ATCC 53653.</title>
        <authorList>
            <consortium name="The Broad Institute Genome Sequencing Platform"/>
            <consortium name="Broad Institute Microbial Sequencing Center"/>
            <person name="Fischbach M."/>
            <person name="Godfrey P."/>
            <person name="Ward D."/>
            <person name="Young S."/>
            <person name="Zeng Q."/>
            <person name="Koehrsen M."/>
            <person name="Alvarado L."/>
            <person name="Berlin A.M."/>
            <person name="Bochicchio J."/>
            <person name="Borenstein D."/>
            <person name="Chapman S.B."/>
            <person name="Chen Z."/>
            <person name="Engels R."/>
            <person name="Freedman E."/>
            <person name="Gellesch M."/>
            <person name="Goldberg J."/>
            <person name="Griggs A."/>
            <person name="Gujja S."/>
            <person name="Heilman E.R."/>
            <person name="Heiman D.I."/>
            <person name="Hepburn T.A."/>
            <person name="Howarth C."/>
            <person name="Jen D."/>
            <person name="Larson L."/>
            <person name="Lewis B."/>
            <person name="Mehta T."/>
            <person name="Park D."/>
            <person name="Pearson M."/>
            <person name="Richards J."/>
            <person name="Roberts A."/>
            <person name="Saif S."/>
            <person name="Shea T.D."/>
            <person name="Shenoy N."/>
            <person name="Sisk P."/>
            <person name="Stolte C."/>
            <person name="Sykes S.N."/>
            <person name="Thomson T."/>
            <person name="Walk T."/>
            <person name="White J."/>
            <person name="Yandava C."/>
            <person name="Straight P."/>
            <person name="Clardy J."/>
            <person name="Hung D."/>
            <person name="Kolter R."/>
            <person name="Mekalanos J."/>
            <person name="Walker S."/>
            <person name="Walsh C.T."/>
            <person name="Wieland-Brown L.C."/>
            <person name="Haas B."/>
            <person name="Nusbaum C."/>
            <person name="Birren B."/>
        </authorList>
    </citation>
    <scope>NUCLEOTIDE SEQUENCE [LARGE SCALE GENOMIC DNA]</scope>
    <source>
        <strain evidence="4 5">ATCC 53653</strain>
    </source>
</reference>
<accession>D9WJZ4</accession>
<protein>
    <submittedName>
        <fullName evidence="4">Putative secreted protein</fullName>
    </submittedName>
</protein>
<gene>
    <name evidence="4" type="ORF">SSOG_03271</name>
</gene>
<evidence type="ECO:0000256" key="1">
    <source>
        <dbReference type="SAM" id="MobiDB-lite"/>
    </source>
</evidence>
<evidence type="ECO:0000313" key="5">
    <source>
        <dbReference type="Proteomes" id="UP000003963"/>
    </source>
</evidence>
<evidence type="ECO:0000313" key="4">
    <source>
        <dbReference type="EMBL" id="EFL23557.1"/>
    </source>
</evidence>
<feature type="region of interest" description="Disordered" evidence="1">
    <location>
        <begin position="274"/>
        <end position="327"/>
    </location>
</feature>
<dbReference type="HOGENOM" id="CLU_806364_0_0_11"/>
<feature type="compositionally biased region" description="Basic and acidic residues" evidence="1">
    <location>
        <begin position="60"/>
        <end position="85"/>
    </location>
</feature>
<evidence type="ECO:0000259" key="3">
    <source>
        <dbReference type="Pfam" id="PF13400"/>
    </source>
</evidence>
<dbReference type="AlphaFoldDB" id="D9WJZ4"/>
<feature type="compositionally biased region" description="Pro residues" evidence="1">
    <location>
        <begin position="282"/>
        <end position="294"/>
    </location>
</feature>
<dbReference type="InterPro" id="IPR028087">
    <property type="entry name" value="Tad_N"/>
</dbReference>
<dbReference type="STRING" id="457427.SSOG_03271"/>
<feature type="domain" description="Putative Flp pilus-assembly TadG-like N-terminal" evidence="3">
    <location>
        <begin position="133"/>
        <end position="180"/>
    </location>
</feature>
<evidence type="ECO:0000256" key="2">
    <source>
        <dbReference type="SAM" id="Phobius"/>
    </source>
</evidence>
<feature type="transmembrane region" description="Helical" evidence="2">
    <location>
        <begin position="135"/>
        <end position="156"/>
    </location>
</feature>
<feature type="region of interest" description="Disordered" evidence="1">
    <location>
        <begin position="45"/>
        <end position="125"/>
    </location>
</feature>
<dbReference type="EMBL" id="GG657754">
    <property type="protein sequence ID" value="EFL23557.1"/>
    <property type="molecule type" value="Genomic_DNA"/>
</dbReference>
<feature type="compositionally biased region" description="Polar residues" evidence="1">
    <location>
        <begin position="45"/>
        <end position="57"/>
    </location>
</feature>
<sequence length="344" mass="36358">MRRMGRGSGPPRAGFEHRVSGRQCPLGHCSEATVSAYFARVASDTTGVESPDQSGTATHGGEHDGEARYGERPGADLDRVPGDHRRGGRHRPGAGDDGLRKHDRKRDLRQDLSGRRHLSERVKARGYRNSDTGQAFPIYITAVAALLFLALAFFAVGQAGATRNGGQTAADAAALAAAQDYRDQLGTALLKAVTDGSALEDLLNGRGIDVGDACAQAQWFAQENDADLTGDECVPDFLPTSFTVTVKTQKPVGKTVIPGTESKYATARAKAVIGPRCTLQPPDEPSPTPTPTPTPTGDEDGDDGGEDEKPSVALTCDGRTVTIDPAHPELLPDVKDLFSVHLAD</sequence>
<keyword evidence="2" id="KW-0812">Transmembrane</keyword>
<feature type="region of interest" description="Disordered" evidence="1">
    <location>
        <begin position="1"/>
        <end position="23"/>
    </location>
</feature>
<dbReference type="Proteomes" id="UP000003963">
    <property type="component" value="Unassembled WGS sequence"/>
</dbReference>